<feature type="compositionally biased region" description="Basic and acidic residues" evidence="1">
    <location>
        <begin position="180"/>
        <end position="226"/>
    </location>
</feature>
<feature type="compositionally biased region" description="Basic and acidic residues" evidence="1">
    <location>
        <begin position="77"/>
        <end position="119"/>
    </location>
</feature>
<feature type="compositionally biased region" description="Polar residues" evidence="1">
    <location>
        <begin position="243"/>
        <end position="255"/>
    </location>
</feature>
<proteinExistence type="predicted"/>
<keyword evidence="4" id="KW-1185">Reference proteome</keyword>
<feature type="compositionally biased region" description="Basic and acidic residues" evidence="1">
    <location>
        <begin position="162"/>
        <end position="173"/>
    </location>
</feature>
<protein>
    <recommendedName>
        <fullName evidence="2">CBF1-interacting co-repressor CIR N-terminal domain-containing protein</fullName>
    </recommendedName>
</protein>
<feature type="compositionally biased region" description="Basic and acidic residues" evidence="1">
    <location>
        <begin position="268"/>
        <end position="278"/>
    </location>
</feature>
<reference evidence="3" key="1">
    <citation type="submission" date="2023-10" db="EMBL/GenBank/DDBJ databases">
        <authorList>
            <person name="Noh H."/>
        </authorList>
    </citation>
    <scope>NUCLEOTIDE SEQUENCE</scope>
    <source>
        <strain evidence="3">DUCC4014</strain>
    </source>
</reference>
<name>A0AAF1BTV4_9TREE</name>
<dbReference type="RefSeq" id="XP_062631284.1">
    <property type="nucleotide sequence ID" value="XM_062775300.1"/>
</dbReference>
<feature type="compositionally biased region" description="Basic and acidic residues" evidence="1">
    <location>
        <begin position="15"/>
        <end position="43"/>
    </location>
</feature>
<evidence type="ECO:0000259" key="2">
    <source>
        <dbReference type="SMART" id="SM01083"/>
    </source>
</evidence>
<dbReference type="PANTHER" id="PTHR22093">
    <property type="entry name" value="LEUKOCYTE RECEPTOR CLUSTER LRC MEMBER 1"/>
    <property type="match status" value="1"/>
</dbReference>
<dbReference type="SMART" id="SM01083">
    <property type="entry name" value="Cir_N"/>
    <property type="match status" value="1"/>
</dbReference>
<dbReference type="InterPro" id="IPR019339">
    <property type="entry name" value="CIR_N_dom"/>
</dbReference>
<feature type="compositionally biased region" description="Basic and acidic residues" evidence="1">
    <location>
        <begin position="49"/>
        <end position="59"/>
    </location>
</feature>
<feature type="compositionally biased region" description="Basic and acidic residues" evidence="1">
    <location>
        <begin position="291"/>
        <end position="300"/>
    </location>
</feature>
<evidence type="ECO:0000256" key="1">
    <source>
        <dbReference type="SAM" id="MobiDB-lite"/>
    </source>
</evidence>
<accession>A0AAF1BTV4</accession>
<gene>
    <name evidence="3" type="ORF">LOC62_06G008758</name>
</gene>
<evidence type="ECO:0000313" key="4">
    <source>
        <dbReference type="Proteomes" id="UP000827549"/>
    </source>
</evidence>
<evidence type="ECO:0000313" key="3">
    <source>
        <dbReference type="EMBL" id="WOO85258.1"/>
    </source>
</evidence>
<dbReference type="InterPro" id="IPR039875">
    <property type="entry name" value="LENG1-like"/>
</dbReference>
<feature type="compositionally biased region" description="Basic and acidic residues" evidence="1">
    <location>
        <begin position="308"/>
        <end position="320"/>
    </location>
</feature>
<feature type="domain" description="CBF1-interacting co-repressor CIR N-terminal" evidence="2">
    <location>
        <begin position="11"/>
        <end position="47"/>
    </location>
</feature>
<dbReference type="Pfam" id="PF10197">
    <property type="entry name" value="Cir_N"/>
    <property type="match status" value="1"/>
</dbReference>
<dbReference type="Proteomes" id="UP000827549">
    <property type="component" value="Chromosome 6"/>
</dbReference>
<sequence>MPRLQILQHKSYHPYNEKNKQRVREDEAKAAAEQLAREQRDIEAASEARLTELRRRAGSPDDNLPSTSSSRPAGDSLLERHRRDKAKQEKRERKARDRLDFDFPSESRGKGKEKAVEVERAEDDDDRRAYEDRFTTGGHLNFWADLENGKDTPAPVPTLADMAKKKAEQEADRFTMYLGRPERETKPWYTDRELKRVEEKETGERAEERRARDRRKDVRSKERHDPLTSIKKSLAAPTARASGGNTASGRGSGQQSERERALALIAKRRGEPERRKNPWDTPDSAAGWTEDFERRKDLAGHKYTSTWDEPRRAARRGWEV</sequence>
<feature type="region of interest" description="Disordered" evidence="1">
    <location>
        <begin position="1"/>
        <end position="132"/>
    </location>
</feature>
<dbReference type="EMBL" id="CP086719">
    <property type="protein sequence ID" value="WOO85258.1"/>
    <property type="molecule type" value="Genomic_DNA"/>
</dbReference>
<organism evidence="3 4">
    <name type="scientific">Vanrija pseudolonga</name>
    <dbReference type="NCBI Taxonomy" id="143232"/>
    <lineage>
        <taxon>Eukaryota</taxon>
        <taxon>Fungi</taxon>
        <taxon>Dikarya</taxon>
        <taxon>Basidiomycota</taxon>
        <taxon>Agaricomycotina</taxon>
        <taxon>Tremellomycetes</taxon>
        <taxon>Trichosporonales</taxon>
        <taxon>Trichosporonaceae</taxon>
        <taxon>Vanrija</taxon>
    </lineage>
</organism>
<feature type="region of interest" description="Disordered" evidence="1">
    <location>
        <begin position="145"/>
        <end position="320"/>
    </location>
</feature>
<dbReference type="AlphaFoldDB" id="A0AAF1BTV4"/>
<dbReference type="GeneID" id="87811922"/>
<dbReference type="PANTHER" id="PTHR22093:SF0">
    <property type="entry name" value="LEUKOCYTE RECEPTOR CLUSTER MEMBER 1"/>
    <property type="match status" value="1"/>
</dbReference>